<comment type="similarity">
    <text evidence="2">Belongs to the EssA family.</text>
</comment>
<evidence type="ECO:0000256" key="6">
    <source>
        <dbReference type="ARBA" id="ARBA00023136"/>
    </source>
</evidence>
<organism evidence="8 9">
    <name type="scientific">Pontibacillus litoralis JSM 072002</name>
    <dbReference type="NCBI Taxonomy" id="1385512"/>
    <lineage>
        <taxon>Bacteria</taxon>
        <taxon>Bacillati</taxon>
        <taxon>Bacillota</taxon>
        <taxon>Bacilli</taxon>
        <taxon>Bacillales</taxon>
        <taxon>Bacillaceae</taxon>
        <taxon>Pontibacillus</taxon>
    </lineage>
</organism>
<dbReference type="InterPro" id="IPR018920">
    <property type="entry name" value="EssA/YueC"/>
</dbReference>
<reference evidence="8 9" key="1">
    <citation type="submission" date="2013-08" db="EMBL/GenBank/DDBJ databases">
        <authorList>
            <person name="Huang J."/>
            <person name="Wang G."/>
        </authorList>
    </citation>
    <scope>NUCLEOTIDE SEQUENCE [LARGE SCALE GENOMIC DNA]</scope>
    <source>
        <strain evidence="8 9">JSM 072002</strain>
    </source>
</reference>
<comment type="caution">
    <text evidence="8">The sequence shown here is derived from an EMBL/GenBank/DDBJ whole genome shotgun (WGS) entry which is preliminary data.</text>
</comment>
<evidence type="ECO:0000313" key="8">
    <source>
        <dbReference type="EMBL" id="KGX87602.1"/>
    </source>
</evidence>
<dbReference type="AlphaFoldDB" id="A0A0A5HVE2"/>
<keyword evidence="4 7" id="KW-0812">Transmembrane</keyword>
<gene>
    <name evidence="8" type="ORF">N784_15250</name>
</gene>
<evidence type="ECO:0000256" key="7">
    <source>
        <dbReference type="SAM" id="Phobius"/>
    </source>
</evidence>
<evidence type="ECO:0000256" key="4">
    <source>
        <dbReference type="ARBA" id="ARBA00022692"/>
    </source>
</evidence>
<evidence type="ECO:0000256" key="3">
    <source>
        <dbReference type="ARBA" id="ARBA00022475"/>
    </source>
</evidence>
<comment type="subcellular location">
    <subcellularLocation>
        <location evidence="1">Cell membrane</location>
        <topology evidence="1">Single-pass membrane protein</topology>
    </subcellularLocation>
</comment>
<evidence type="ECO:0000313" key="9">
    <source>
        <dbReference type="Proteomes" id="UP000030401"/>
    </source>
</evidence>
<dbReference type="GO" id="GO:0005886">
    <property type="term" value="C:plasma membrane"/>
    <property type="evidence" value="ECO:0007669"/>
    <property type="project" value="UniProtKB-SubCell"/>
</dbReference>
<accession>A0A0A5HVE2</accession>
<dbReference type="Proteomes" id="UP000030401">
    <property type="component" value="Unassembled WGS sequence"/>
</dbReference>
<proteinExistence type="inferred from homology"/>
<keyword evidence="9" id="KW-1185">Reference proteome</keyword>
<dbReference type="STRING" id="1385512.N784_15250"/>
<dbReference type="EMBL" id="AVPG01000006">
    <property type="protein sequence ID" value="KGX87602.1"/>
    <property type="molecule type" value="Genomic_DNA"/>
</dbReference>
<sequence>MIQKEELPEEQLHLTFESKDQDKEETLITDLFQSNLTNKNTIVAQSKQLQLFADEMDVKRGERNTQQIIHSISMTAVMLFLLFIAIALLFLIVPKLKPTQS</sequence>
<evidence type="ECO:0000256" key="5">
    <source>
        <dbReference type="ARBA" id="ARBA00022989"/>
    </source>
</evidence>
<keyword evidence="5 7" id="KW-1133">Transmembrane helix</keyword>
<name>A0A0A5HVE2_9BACI</name>
<dbReference type="NCBIfam" id="TIGR03927">
    <property type="entry name" value="T7SS_EssA_Firm"/>
    <property type="match status" value="1"/>
</dbReference>
<evidence type="ECO:0000256" key="2">
    <source>
        <dbReference type="ARBA" id="ARBA00008570"/>
    </source>
</evidence>
<keyword evidence="3" id="KW-1003">Cell membrane</keyword>
<protein>
    <submittedName>
        <fullName evidence="8">Uncharacterized protein</fullName>
    </submittedName>
</protein>
<evidence type="ECO:0000256" key="1">
    <source>
        <dbReference type="ARBA" id="ARBA00004162"/>
    </source>
</evidence>
<dbReference type="InterPro" id="IPR034026">
    <property type="entry name" value="EssA"/>
</dbReference>
<feature type="transmembrane region" description="Helical" evidence="7">
    <location>
        <begin position="68"/>
        <end position="93"/>
    </location>
</feature>
<keyword evidence="6 7" id="KW-0472">Membrane</keyword>
<dbReference type="RefSeq" id="WP_036833396.1">
    <property type="nucleotide sequence ID" value="NZ_AVPG01000006.1"/>
</dbReference>
<dbReference type="Pfam" id="PF10661">
    <property type="entry name" value="EssA"/>
    <property type="match status" value="1"/>
</dbReference>